<keyword evidence="10" id="KW-0732">Signal</keyword>
<reference evidence="11" key="1">
    <citation type="journal article" date="2020" name="Stud. Mycol.">
        <title>101 Dothideomycetes genomes: a test case for predicting lifestyles and emergence of pathogens.</title>
        <authorList>
            <person name="Haridas S."/>
            <person name="Albert R."/>
            <person name="Binder M."/>
            <person name="Bloem J."/>
            <person name="Labutti K."/>
            <person name="Salamov A."/>
            <person name="Andreopoulos B."/>
            <person name="Baker S."/>
            <person name="Barry K."/>
            <person name="Bills G."/>
            <person name="Bluhm B."/>
            <person name="Cannon C."/>
            <person name="Castanera R."/>
            <person name="Culley D."/>
            <person name="Daum C."/>
            <person name="Ezra D."/>
            <person name="Gonzalez J."/>
            <person name="Henrissat B."/>
            <person name="Kuo A."/>
            <person name="Liang C."/>
            <person name="Lipzen A."/>
            <person name="Lutzoni F."/>
            <person name="Magnuson J."/>
            <person name="Mondo S."/>
            <person name="Nolan M."/>
            <person name="Ohm R."/>
            <person name="Pangilinan J."/>
            <person name="Park H.-J."/>
            <person name="Ramirez L."/>
            <person name="Alfaro M."/>
            <person name="Sun H."/>
            <person name="Tritt A."/>
            <person name="Yoshinaga Y."/>
            <person name="Zwiers L.-H."/>
            <person name="Turgeon B."/>
            <person name="Goodwin S."/>
            <person name="Spatafora J."/>
            <person name="Crous P."/>
            <person name="Grigoriev I."/>
        </authorList>
    </citation>
    <scope>NUCLEOTIDE SEQUENCE</scope>
    <source>
        <strain evidence="11">CBS 262.69</strain>
    </source>
</reference>
<keyword evidence="5" id="KW-0378">Hydrolase</keyword>
<dbReference type="AlphaFoldDB" id="A0A6G1HLY5"/>
<dbReference type="Gene3D" id="3.10.450.30">
    <property type="entry name" value="Microbial ribonucleases"/>
    <property type="match status" value="1"/>
</dbReference>
<evidence type="ECO:0000313" key="11">
    <source>
        <dbReference type="EMBL" id="KAF2396847.1"/>
    </source>
</evidence>
<accession>A0A6G1HLY5</accession>
<dbReference type="EC" id="4.6.1.24" evidence="2"/>
<dbReference type="GO" id="GO:0016787">
    <property type="term" value="F:hydrolase activity"/>
    <property type="evidence" value="ECO:0007669"/>
    <property type="project" value="UniProtKB-KW"/>
</dbReference>
<keyword evidence="12" id="KW-1185">Reference proteome</keyword>
<name>A0A6G1HLY5_9PEZI</name>
<evidence type="ECO:0000256" key="6">
    <source>
        <dbReference type="ARBA" id="ARBA00023157"/>
    </source>
</evidence>
<dbReference type="InterPro" id="IPR016191">
    <property type="entry name" value="Ribonuclease/ribotoxin"/>
</dbReference>
<gene>
    <name evidence="11" type="ORF">EJ06DRAFT_559487</name>
</gene>
<evidence type="ECO:0000256" key="1">
    <source>
        <dbReference type="ARBA" id="ARBA00009006"/>
    </source>
</evidence>
<sequence length="262" mass="28913">MAVKIFLALLPLALASPQWGNWGNWGAQQQSPRPQQNQPWAQQTSPRWGNQPATQAQPWNNAPQPQTQPWNNAPRPQTQYPRPTQQPRPTAQPRPADDDDEPLTKWTAPAQWGPKGTRPFGPRTTTVYGTPGALPPSPTREPEPAGPTSTDPPKEPVPFVVTCGRTRYVEDDISNALTAGCFYQKKGTKVNGSEFPKEFVNNQGFDFGELRAPFYEFPIIPSAPYVGGPAGNDRVVFSAGTCYLAGELVYQNGKYTECSEEY</sequence>
<protein>
    <recommendedName>
        <fullName evidence="2">ribonuclease T1</fullName>
        <ecNumber evidence="2">4.6.1.24</ecNumber>
    </recommendedName>
</protein>
<evidence type="ECO:0000256" key="3">
    <source>
        <dbReference type="ARBA" id="ARBA00022722"/>
    </source>
</evidence>
<dbReference type="PANTHER" id="PTHR42104:SF1">
    <property type="entry name" value="EXTRACELLULAR GUANYL-SPECIFIC RIBONUCLEASE RNTA (AFU_ORTHOLOGUE AFUA_4G03230)"/>
    <property type="match status" value="1"/>
</dbReference>
<dbReference type="GO" id="GO:0046589">
    <property type="term" value="F:ribonuclease T1 activity"/>
    <property type="evidence" value="ECO:0007669"/>
    <property type="project" value="UniProtKB-EC"/>
</dbReference>
<dbReference type="PANTHER" id="PTHR42104">
    <property type="entry name" value="EXTRACELLULAR GUANYL-SPECIFIC RIBONUCLEASE RNTA (AFU_ORTHOLOGUE AFUA_4G03230)"/>
    <property type="match status" value="1"/>
</dbReference>
<proteinExistence type="inferred from homology"/>
<dbReference type="GO" id="GO:0003723">
    <property type="term" value="F:RNA binding"/>
    <property type="evidence" value="ECO:0007669"/>
    <property type="project" value="InterPro"/>
</dbReference>
<keyword evidence="6" id="KW-1015">Disulfide bond</keyword>
<evidence type="ECO:0000256" key="2">
    <source>
        <dbReference type="ARBA" id="ARBA00012549"/>
    </source>
</evidence>
<dbReference type="EMBL" id="ML996705">
    <property type="protein sequence ID" value="KAF2396847.1"/>
    <property type="molecule type" value="Genomic_DNA"/>
</dbReference>
<keyword evidence="4" id="KW-0255">Endonuclease</keyword>
<feature type="compositionally biased region" description="Low complexity" evidence="9">
    <location>
        <begin position="28"/>
        <end position="39"/>
    </location>
</feature>
<dbReference type="SUPFAM" id="SSF53933">
    <property type="entry name" value="Microbial ribonucleases"/>
    <property type="match status" value="1"/>
</dbReference>
<dbReference type="OrthoDB" id="3943710at2759"/>
<evidence type="ECO:0000256" key="7">
    <source>
        <dbReference type="ARBA" id="ARBA00023239"/>
    </source>
</evidence>
<feature type="chain" id="PRO_5026033484" description="ribonuclease T1" evidence="10">
    <location>
        <begin position="16"/>
        <end position="262"/>
    </location>
</feature>
<dbReference type="Pfam" id="PF00545">
    <property type="entry name" value="Ribonuclease"/>
    <property type="match status" value="1"/>
</dbReference>
<keyword evidence="7" id="KW-0456">Lyase</keyword>
<comment type="catalytic activity">
    <reaction evidence="8">
        <text>[RNA] containing guanosine + H2O = an [RNA fragment]-3'-guanosine-3'-phosphate + a 5'-hydroxy-ribonucleotide-3'-[RNA fragment].</text>
        <dbReference type="EC" id="4.6.1.24"/>
    </reaction>
</comment>
<evidence type="ECO:0000256" key="5">
    <source>
        <dbReference type="ARBA" id="ARBA00022801"/>
    </source>
</evidence>
<evidence type="ECO:0000256" key="10">
    <source>
        <dbReference type="SAM" id="SignalP"/>
    </source>
</evidence>
<dbReference type="Proteomes" id="UP000799640">
    <property type="component" value="Unassembled WGS sequence"/>
</dbReference>
<evidence type="ECO:0000256" key="4">
    <source>
        <dbReference type="ARBA" id="ARBA00022759"/>
    </source>
</evidence>
<evidence type="ECO:0000313" key="12">
    <source>
        <dbReference type="Proteomes" id="UP000799640"/>
    </source>
</evidence>
<organism evidence="11 12">
    <name type="scientific">Trichodelitschia bisporula</name>
    <dbReference type="NCBI Taxonomy" id="703511"/>
    <lineage>
        <taxon>Eukaryota</taxon>
        <taxon>Fungi</taxon>
        <taxon>Dikarya</taxon>
        <taxon>Ascomycota</taxon>
        <taxon>Pezizomycotina</taxon>
        <taxon>Dothideomycetes</taxon>
        <taxon>Dothideomycetes incertae sedis</taxon>
        <taxon>Phaeotrichales</taxon>
        <taxon>Phaeotrichaceae</taxon>
        <taxon>Trichodelitschia</taxon>
    </lineage>
</organism>
<comment type="similarity">
    <text evidence="1">Belongs to the ribonuclease N1/T1 family.</text>
</comment>
<feature type="compositionally biased region" description="Low complexity" evidence="9">
    <location>
        <begin position="50"/>
        <end position="83"/>
    </location>
</feature>
<evidence type="ECO:0000256" key="9">
    <source>
        <dbReference type="SAM" id="MobiDB-lite"/>
    </source>
</evidence>
<dbReference type="InterPro" id="IPR000026">
    <property type="entry name" value="N1-like"/>
</dbReference>
<keyword evidence="3" id="KW-0540">Nuclease</keyword>
<feature type="signal peptide" evidence="10">
    <location>
        <begin position="1"/>
        <end position="15"/>
    </location>
</feature>
<feature type="region of interest" description="Disordered" evidence="9">
    <location>
        <begin position="23"/>
        <end position="157"/>
    </location>
</feature>
<evidence type="ECO:0000256" key="8">
    <source>
        <dbReference type="ARBA" id="ARBA00034015"/>
    </source>
</evidence>